<organism evidence="1 2">
    <name type="scientific">Nonomuraea dietziae</name>
    <dbReference type="NCBI Taxonomy" id="65515"/>
    <lineage>
        <taxon>Bacteria</taxon>
        <taxon>Bacillati</taxon>
        <taxon>Actinomycetota</taxon>
        <taxon>Actinomycetes</taxon>
        <taxon>Streptosporangiales</taxon>
        <taxon>Streptosporangiaceae</taxon>
        <taxon>Nonomuraea</taxon>
    </lineage>
</organism>
<accession>A0A7W5YF46</accession>
<evidence type="ECO:0000313" key="1">
    <source>
        <dbReference type="EMBL" id="MBB3732518.1"/>
    </source>
</evidence>
<dbReference type="Proteomes" id="UP000579945">
    <property type="component" value="Unassembled WGS sequence"/>
</dbReference>
<dbReference type="EMBL" id="JACIBV010000001">
    <property type="protein sequence ID" value="MBB3732518.1"/>
    <property type="molecule type" value="Genomic_DNA"/>
</dbReference>
<gene>
    <name evidence="1" type="ORF">FHR33_008378</name>
</gene>
<proteinExistence type="predicted"/>
<reference evidence="1 2" key="1">
    <citation type="submission" date="2020-08" db="EMBL/GenBank/DDBJ databases">
        <title>Sequencing the genomes of 1000 actinobacteria strains.</title>
        <authorList>
            <person name="Klenk H.-P."/>
        </authorList>
    </citation>
    <scope>NUCLEOTIDE SEQUENCE [LARGE SCALE GENOMIC DNA]</scope>
    <source>
        <strain evidence="1 2">DSM 44320</strain>
    </source>
</reference>
<dbReference type="GeneID" id="95394548"/>
<keyword evidence="2" id="KW-1185">Reference proteome</keyword>
<comment type="caution">
    <text evidence="1">The sequence shown here is derived from an EMBL/GenBank/DDBJ whole genome shotgun (WGS) entry which is preliminary data.</text>
</comment>
<protein>
    <submittedName>
        <fullName evidence="1">Uncharacterized protein</fullName>
    </submittedName>
</protein>
<sequence>MSAWESVRAALATDDVTRLAARVAALDDAGRREVAAALPGHISAARAQAEARLQAKERTRRDSAERRSQERWALFQREADRRGWTQERRDHEWEAHWQPGLRLWHEEEEWDDEVAWMELMRVAGAGTLGGPAAVVAWLNRRDLEPWTEQADDLEPLLRVLSVRPAAWQADLAARLVRRARNARNRNLRLALELLRANGVTPPEHDPLVVAWASGAPTARALRDDPLLPVLLPRLFEAEGVGRALRHEKAAPLAAGTWLATLRVLESEGTVSREMLLDGCLRRFLRGGTATDLRFFARLHDLIEPAYDEVAARARDYVRLLPSAPGPVAELALRHLRRLGDLPEADVAEALGALLSRPERKLATAGLRWLDEAADELDDLDALAPALGLAFACGSWDVQCRAARTAVRHSDRFSPMGAEAVREALPLLPASVAGSVAAAFGDQALATAGS</sequence>
<dbReference type="AlphaFoldDB" id="A0A7W5YF46"/>
<evidence type="ECO:0000313" key="2">
    <source>
        <dbReference type="Proteomes" id="UP000579945"/>
    </source>
</evidence>
<dbReference type="RefSeq" id="WP_183659540.1">
    <property type="nucleotide sequence ID" value="NZ_BAAAXX010000175.1"/>
</dbReference>
<name>A0A7W5YF46_9ACTN</name>